<evidence type="ECO:0000259" key="6">
    <source>
        <dbReference type="Pfam" id="PF01494"/>
    </source>
</evidence>
<reference evidence="8" key="1">
    <citation type="submission" date="2016-03" db="EMBL/GenBank/DDBJ databases">
        <authorList>
            <person name="Guldener U."/>
        </authorList>
    </citation>
    <scope>NUCLEOTIDE SEQUENCE [LARGE SCALE GENOMIC DNA]</scope>
</reference>
<gene>
    <name evidence="7" type="ORF">RSE6_14207</name>
</gene>
<dbReference type="GO" id="GO:0071949">
    <property type="term" value="F:FAD binding"/>
    <property type="evidence" value="ECO:0007669"/>
    <property type="project" value="InterPro"/>
</dbReference>
<comment type="similarity">
    <text evidence="1">Belongs to the paxM FAD-dependent monooxygenase family.</text>
</comment>
<keyword evidence="5" id="KW-0503">Monooxygenase</keyword>
<evidence type="ECO:0000256" key="1">
    <source>
        <dbReference type="ARBA" id="ARBA00007992"/>
    </source>
</evidence>
<evidence type="ECO:0000256" key="2">
    <source>
        <dbReference type="ARBA" id="ARBA00022630"/>
    </source>
</evidence>
<name>A0A1E1MUQ8_RHYSE</name>
<accession>A0A1E1MUQ8</accession>
<dbReference type="GO" id="GO:0004497">
    <property type="term" value="F:monooxygenase activity"/>
    <property type="evidence" value="ECO:0007669"/>
    <property type="project" value="UniProtKB-KW"/>
</dbReference>
<keyword evidence="3" id="KW-0274">FAD</keyword>
<evidence type="ECO:0000256" key="5">
    <source>
        <dbReference type="ARBA" id="ARBA00023033"/>
    </source>
</evidence>
<dbReference type="PRINTS" id="PR00420">
    <property type="entry name" value="RNGMNOXGNASE"/>
</dbReference>
<dbReference type="InterPro" id="IPR036188">
    <property type="entry name" value="FAD/NAD-bd_sf"/>
</dbReference>
<feature type="domain" description="FAD-binding" evidence="6">
    <location>
        <begin position="62"/>
        <end position="107"/>
    </location>
</feature>
<evidence type="ECO:0000256" key="4">
    <source>
        <dbReference type="ARBA" id="ARBA00023002"/>
    </source>
</evidence>
<keyword evidence="4" id="KW-0560">Oxidoreductase</keyword>
<evidence type="ECO:0000256" key="3">
    <source>
        <dbReference type="ARBA" id="ARBA00022827"/>
    </source>
</evidence>
<dbReference type="PANTHER" id="PTHR13789:SF309">
    <property type="entry name" value="PUTATIVE (AFU_ORTHOLOGUE AFUA_6G14510)-RELATED"/>
    <property type="match status" value="1"/>
</dbReference>
<dbReference type="Gene3D" id="3.50.50.60">
    <property type="entry name" value="FAD/NAD(P)-binding domain"/>
    <property type="match status" value="1"/>
</dbReference>
<dbReference type="Proteomes" id="UP000177625">
    <property type="component" value="Unassembled WGS sequence"/>
</dbReference>
<organism evidence="7 8">
    <name type="scientific">Rhynchosporium secalis</name>
    <name type="common">Barley scald fungus</name>
    <dbReference type="NCBI Taxonomy" id="38038"/>
    <lineage>
        <taxon>Eukaryota</taxon>
        <taxon>Fungi</taxon>
        <taxon>Dikarya</taxon>
        <taxon>Ascomycota</taxon>
        <taxon>Pezizomycotina</taxon>
        <taxon>Leotiomycetes</taxon>
        <taxon>Helotiales</taxon>
        <taxon>Ploettnerulaceae</taxon>
        <taxon>Rhynchosporium</taxon>
    </lineage>
</organism>
<protein>
    <recommendedName>
        <fullName evidence="6">FAD-binding domain-containing protein</fullName>
    </recommendedName>
</protein>
<keyword evidence="2" id="KW-0285">Flavoprotein</keyword>
<dbReference type="AlphaFoldDB" id="A0A1E1MUQ8"/>
<evidence type="ECO:0000313" key="7">
    <source>
        <dbReference type="EMBL" id="CZT52827.1"/>
    </source>
</evidence>
<dbReference type="Pfam" id="PF01494">
    <property type="entry name" value="FAD_binding_3"/>
    <property type="match status" value="1"/>
</dbReference>
<proteinExistence type="inferred from homology"/>
<dbReference type="InterPro" id="IPR050493">
    <property type="entry name" value="FAD-dep_Monooxygenase_BioMet"/>
</dbReference>
<dbReference type="EMBL" id="FJVC01000628">
    <property type="protein sequence ID" value="CZT52827.1"/>
    <property type="molecule type" value="Genomic_DNA"/>
</dbReference>
<sequence>MSKNSRLGRHSSRLLNSLKHALLAQVEGWDEPVRNLVGNAERIIRYYLFDRPTLDREFWVNKQGRSVFIGDAAHPTSPHFGQGANQAAEDAWWLAELLPDFTRGSEENEERHDEVVLRKAFDKFVNQRSERTSTLVRSARWLGRVGLYVRRSVLSGMRC</sequence>
<dbReference type="InterPro" id="IPR002938">
    <property type="entry name" value="FAD-bd"/>
</dbReference>
<keyword evidence="8" id="KW-1185">Reference proteome</keyword>
<evidence type="ECO:0000313" key="8">
    <source>
        <dbReference type="Proteomes" id="UP000177625"/>
    </source>
</evidence>
<dbReference type="SUPFAM" id="SSF51905">
    <property type="entry name" value="FAD/NAD(P)-binding domain"/>
    <property type="match status" value="1"/>
</dbReference>
<dbReference type="PANTHER" id="PTHR13789">
    <property type="entry name" value="MONOOXYGENASE"/>
    <property type="match status" value="1"/>
</dbReference>